<dbReference type="InterPro" id="IPR036291">
    <property type="entry name" value="NAD(P)-bd_dom_sf"/>
</dbReference>
<dbReference type="KEGG" id="ela:UCREL1_9229"/>
<dbReference type="eggNOG" id="KOG1209">
    <property type="taxonomic scope" value="Eukaryota"/>
</dbReference>
<organism evidence="4 5">
    <name type="scientific">Eutypa lata (strain UCR-EL1)</name>
    <name type="common">Grapevine dieback disease fungus</name>
    <name type="synonym">Eutypa armeniacae</name>
    <dbReference type="NCBI Taxonomy" id="1287681"/>
    <lineage>
        <taxon>Eukaryota</taxon>
        <taxon>Fungi</taxon>
        <taxon>Dikarya</taxon>
        <taxon>Ascomycota</taxon>
        <taxon>Pezizomycotina</taxon>
        <taxon>Sordariomycetes</taxon>
        <taxon>Xylariomycetidae</taxon>
        <taxon>Xylariales</taxon>
        <taxon>Diatrypaceae</taxon>
        <taxon>Eutypa</taxon>
    </lineage>
</organism>
<comment type="similarity">
    <text evidence="1 3">Belongs to the short-chain dehydrogenases/reductases (SDR) family.</text>
</comment>
<dbReference type="Gene3D" id="3.40.50.720">
    <property type="entry name" value="NAD(P)-binding Rossmann-like Domain"/>
    <property type="match status" value="1"/>
</dbReference>
<dbReference type="PANTHER" id="PTHR44169:SF6">
    <property type="entry name" value="NADPH-DEPENDENT 1-ACYLDIHYDROXYACETONE PHOSPHATE REDUCTASE"/>
    <property type="match status" value="1"/>
</dbReference>
<dbReference type="GO" id="GO:0005783">
    <property type="term" value="C:endoplasmic reticulum"/>
    <property type="evidence" value="ECO:0007669"/>
    <property type="project" value="TreeGrafter"/>
</dbReference>
<proteinExistence type="inferred from homology"/>
<evidence type="ECO:0000313" key="4">
    <source>
        <dbReference type="EMBL" id="EMR63810.1"/>
    </source>
</evidence>
<dbReference type="OMA" id="THMRIEL"/>
<dbReference type="OrthoDB" id="2102561at2759"/>
<keyword evidence="5" id="KW-1185">Reference proteome</keyword>
<dbReference type="AlphaFoldDB" id="M7TAY2"/>
<evidence type="ECO:0000256" key="1">
    <source>
        <dbReference type="ARBA" id="ARBA00006484"/>
    </source>
</evidence>
<name>M7TAY2_EUTLA</name>
<protein>
    <submittedName>
        <fullName evidence="4">Putative short chain dehydrogenase protein</fullName>
    </submittedName>
</protein>
<dbReference type="PRINTS" id="PR00081">
    <property type="entry name" value="GDHRDH"/>
</dbReference>
<dbReference type="PANTHER" id="PTHR44169">
    <property type="entry name" value="NADPH-DEPENDENT 1-ACYLDIHYDROXYACETONE PHOSPHATE REDUCTASE"/>
    <property type="match status" value="1"/>
</dbReference>
<evidence type="ECO:0000256" key="3">
    <source>
        <dbReference type="RuleBase" id="RU000363"/>
    </source>
</evidence>
<dbReference type="GO" id="GO:0000140">
    <property type="term" value="F:acylglycerone-phosphate reductase (NADP+) activity"/>
    <property type="evidence" value="ECO:0007669"/>
    <property type="project" value="TreeGrafter"/>
</dbReference>
<dbReference type="HOGENOM" id="CLU_010194_2_9_1"/>
<dbReference type="EMBL" id="KB707158">
    <property type="protein sequence ID" value="EMR63810.1"/>
    <property type="molecule type" value="Genomic_DNA"/>
</dbReference>
<sequence length="328" mass="34569">MASPRKLTVLITGCSPGGMGAALAEVFHAAGHRVYATARNPAKLSPLASQGIETLTLDVTSTESIASAVSALTKSLSSSVGGGLDILINNAGGHYTTAISDASIDSAKTLFDLNVWAQLAVTQAFLPLLLKSASSFPSSSSSSSSWFCCSSSGGGGPATPMIVNHTSVGSVSPVPFQSLYSASKAAFARLSDGMRLELAPFGIRIVELKTAMVQSNFIRNSNTNNVEGKEAVRDGRLPEGSLYEPARGIIEKAMSQEQFDGRGTTAERWAKEVVGDLLKRNPPPVVWRGDTAWVARLASLLPHGVFDGLLMRMLNLDAMGEIIRESRK</sequence>
<keyword evidence="2" id="KW-0560">Oxidoreductase</keyword>
<dbReference type="InterPro" id="IPR002347">
    <property type="entry name" value="SDR_fam"/>
</dbReference>
<dbReference type="GO" id="GO:0005811">
    <property type="term" value="C:lipid droplet"/>
    <property type="evidence" value="ECO:0007669"/>
    <property type="project" value="TreeGrafter"/>
</dbReference>
<evidence type="ECO:0000256" key="2">
    <source>
        <dbReference type="ARBA" id="ARBA00023002"/>
    </source>
</evidence>
<evidence type="ECO:0000313" key="5">
    <source>
        <dbReference type="Proteomes" id="UP000012174"/>
    </source>
</evidence>
<dbReference type="GO" id="GO:0006654">
    <property type="term" value="P:phosphatidic acid biosynthetic process"/>
    <property type="evidence" value="ECO:0007669"/>
    <property type="project" value="TreeGrafter"/>
</dbReference>
<accession>M7TAY2</accession>
<dbReference type="SUPFAM" id="SSF51735">
    <property type="entry name" value="NAD(P)-binding Rossmann-fold domains"/>
    <property type="match status" value="1"/>
</dbReference>
<dbReference type="GO" id="GO:0004806">
    <property type="term" value="F:triacylglycerol lipase activity"/>
    <property type="evidence" value="ECO:0007669"/>
    <property type="project" value="TreeGrafter"/>
</dbReference>
<dbReference type="GO" id="GO:0019433">
    <property type="term" value="P:triglyceride catabolic process"/>
    <property type="evidence" value="ECO:0007669"/>
    <property type="project" value="TreeGrafter"/>
</dbReference>
<reference evidence="5" key="1">
    <citation type="journal article" date="2013" name="Genome Announc.">
        <title>Draft genome sequence of the grapevine dieback fungus Eutypa lata UCR-EL1.</title>
        <authorList>
            <person name="Blanco-Ulate B."/>
            <person name="Rolshausen P.E."/>
            <person name="Cantu D."/>
        </authorList>
    </citation>
    <scope>NUCLEOTIDE SEQUENCE [LARGE SCALE GENOMIC DNA]</scope>
    <source>
        <strain evidence="5">UCR-EL1</strain>
    </source>
</reference>
<dbReference type="Proteomes" id="UP000012174">
    <property type="component" value="Unassembled WGS sequence"/>
</dbReference>
<dbReference type="Pfam" id="PF00106">
    <property type="entry name" value="adh_short"/>
    <property type="match status" value="2"/>
</dbReference>
<dbReference type="PRINTS" id="PR00080">
    <property type="entry name" value="SDRFAMILY"/>
</dbReference>
<dbReference type="STRING" id="1287681.M7TAY2"/>
<gene>
    <name evidence="4" type="ORF">UCREL1_9229</name>
</gene>